<evidence type="ECO:0000313" key="2">
    <source>
        <dbReference type="Proteomes" id="UP001058626"/>
    </source>
</evidence>
<dbReference type="AlphaFoldDB" id="A0A9N7LYU2"/>
<evidence type="ECO:0008006" key="3">
    <source>
        <dbReference type="Google" id="ProtNLM"/>
    </source>
</evidence>
<accession>A0A9N7LYU2</accession>
<organism evidence="1 2">
    <name type="scientific">Mycobacterium pseudoshottsii</name>
    <dbReference type="NCBI Taxonomy" id="265949"/>
    <lineage>
        <taxon>Bacteria</taxon>
        <taxon>Bacillati</taxon>
        <taxon>Actinomycetota</taxon>
        <taxon>Actinomycetes</taxon>
        <taxon>Mycobacteriales</taxon>
        <taxon>Mycobacteriaceae</taxon>
        <taxon>Mycobacterium</taxon>
        <taxon>Mycobacterium ulcerans group</taxon>
    </lineage>
</organism>
<reference evidence="1" key="1">
    <citation type="submission" date="2022-06" db="EMBL/GenBank/DDBJ databases">
        <title>Complete genome sequence of Mycobacterium pseudoshottsii NJB1907-Z4.</title>
        <authorList>
            <person name="Komine T."/>
            <person name="Fukano H."/>
            <person name="Wada S."/>
        </authorList>
    </citation>
    <scope>NUCLEOTIDE SEQUENCE</scope>
    <source>
        <strain evidence="1">NJB1907-Z4</strain>
        <plasmid evidence="1">pMUM005</plasmid>
    </source>
</reference>
<gene>
    <name evidence="1" type="ORF">NJB1907Z4_P0540</name>
</gene>
<name>A0A9N7LYU2_9MYCO</name>
<dbReference type="RefSeq" id="WP_015057037.1">
    <property type="nucleotide sequence ID" value="NZ_CP155056.1"/>
</dbReference>
<proteinExistence type="predicted"/>
<dbReference type="Proteomes" id="UP001058626">
    <property type="component" value="Plasmid pMUM005"/>
</dbReference>
<sequence>MFEARLTDYNTVVFEAASHDESIVVAVGRGGNALGVELQAPAMALTDAELANRIVKLNTLAHLRSQAALRHEWEAQHVNVSATLPTEDQVAGYEALIDF</sequence>
<dbReference type="EMBL" id="AP026368">
    <property type="protein sequence ID" value="BDN85402.1"/>
    <property type="molecule type" value="Genomic_DNA"/>
</dbReference>
<keyword evidence="1" id="KW-0614">Plasmid</keyword>
<protein>
    <recommendedName>
        <fullName evidence="3">DUF2694 domain-containing protein</fullName>
    </recommendedName>
</protein>
<keyword evidence="2" id="KW-1185">Reference proteome</keyword>
<evidence type="ECO:0000313" key="1">
    <source>
        <dbReference type="EMBL" id="BDN85402.1"/>
    </source>
</evidence>
<geneLocation type="plasmid" evidence="1 2">
    <name>pMUM005</name>
</geneLocation>